<dbReference type="RefSeq" id="WP_108089981.1">
    <property type="nucleotide sequence ID" value="NZ_PZPP01000009.1"/>
</dbReference>
<dbReference type="PANTHER" id="PTHR30086">
    <property type="entry name" value="ARGININE EXPORTER PROTEIN ARGO"/>
    <property type="match status" value="1"/>
</dbReference>
<feature type="transmembrane region" description="Helical" evidence="7">
    <location>
        <begin position="175"/>
        <end position="193"/>
    </location>
</feature>
<dbReference type="PANTHER" id="PTHR30086:SF20">
    <property type="entry name" value="ARGININE EXPORTER PROTEIN ARGO-RELATED"/>
    <property type="match status" value="1"/>
</dbReference>
<evidence type="ECO:0000256" key="3">
    <source>
        <dbReference type="ARBA" id="ARBA00022692"/>
    </source>
</evidence>
<keyword evidence="3 7" id="KW-0812">Transmembrane</keyword>
<dbReference type="OrthoDB" id="9812084at2"/>
<dbReference type="Pfam" id="PF01810">
    <property type="entry name" value="LysE"/>
    <property type="match status" value="1"/>
</dbReference>
<evidence type="ECO:0000256" key="2">
    <source>
        <dbReference type="ARBA" id="ARBA00022475"/>
    </source>
</evidence>
<evidence type="ECO:0000256" key="4">
    <source>
        <dbReference type="ARBA" id="ARBA00022970"/>
    </source>
</evidence>
<protein>
    <submittedName>
        <fullName evidence="8">Lysine transporter LysE</fullName>
    </submittedName>
</protein>
<accession>A0A2T4Y2E1</accession>
<dbReference type="Proteomes" id="UP000241614">
    <property type="component" value="Unassembled WGS sequence"/>
</dbReference>
<proteinExistence type="predicted"/>
<comment type="subcellular location">
    <subcellularLocation>
        <location evidence="1">Cell membrane</location>
        <topology evidence="1">Multi-pass membrane protein</topology>
    </subcellularLocation>
</comment>
<dbReference type="EMBL" id="PZPP01000009">
    <property type="protein sequence ID" value="PTM36350.1"/>
    <property type="molecule type" value="Genomic_DNA"/>
</dbReference>
<organism evidence="8 9">
    <name type="scientific">Enterobacter cloacae</name>
    <dbReference type="NCBI Taxonomy" id="550"/>
    <lineage>
        <taxon>Bacteria</taxon>
        <taxon>Pseudomonadati</taxon>
        <taxon>Pseudomonadota</taxon>
        <taxon>Gammaproteobacteria</taxon>
        <taxon>Enterobacterales</taxon>
        <taxon>Enterobacteriaceae</taxon>
        <taxon>Enterobacter</taxon>
        <taxon>Enterobacter cloacae complex</taxon>
    </lineage>
</organism>
<evidence type="ECO:0000313" key="8">
    <source>
        <dbReference type="EMBL" id="PTM36350.1"/>
    </source>
</evidence>
<evidence type="ECO:0000256" key="6">
    <source>
        <dbReference type="ARBA" id="ARBA00023136"/>
    </source>
</evidence>
<keyword evidence="6 7" id="KW-0472">Membrane</keyword>
<dbReference type="GO" id="GO:0015171">
    <property type="term" value="F:amino acid transmembrane transporter activity"/>
    <property type="evidence" value="ECO:0007669"/>
    <property type="project" value="TreeGrafter"/>
</dbReference>
<dbReference type="GO" id="GO:0033228">
    <property type="term" value="P:cysteine export across plasma membrane"/>
    <property type="evidence" value="ECO:0007669"/>
    <property type="project" value="TreeGrafter"/>
</dbReference>
<feature type="transmembrane region" description="Helical" evidence="7">
    <location>
        <begin position="39"/>
        <end position="60"/>
    </location>
</feature>
<feature type="transmembrane region" description="Helical" evidence="7">
    <location>
        <begin position="138"/>
        <end position="159"/>
    </location>
</feature>
<sequence>MTLFFAMFLFSLTMSISPGPVNMVIISSGANHGFRRTLPFVSGATIGFTLLLIITGFGFYTIIEQHPLFFKYLNVAGSAFIIYVGYKIASSQSELSLTKSEAPGFIQGFLLQWLNPKAWIACASGVVLFSEPSNNSPMIVFITTYFLVCYLSLAAWAVLGKNISTLLNSAGRTRAFNLCMGGTLIITASYMLLAQ</sequence>
<keyword evidence="2" id="KW-1003">Cell membrane</keyword>
<feature type="transmembrane region" description="Helical" evidence="7">
    <location>
        <begin position="72"/>
        <end position="89"/>
    </location>
</feature>
<keyword evidence="4" id="KW-0029">Amino-acid transport</keyword>
<keyword evidence="5 7" id="KW-1133">Transmembrane helix</keyword>
<name>A0A2T4Y2E1_ENTCL</name>
<evidence type="ECO:0000256" key="7">
    <source>
        <dbReference type="SAM" id="Phobius"/>
    </source>
</evidence>
<gene>
    <name evidence="8" type="ORF">DA103_08220</name>
</gene>
<keyword evidence="4" id="KW-0813">Transport</keyword>
<reference evidence="8 9" key="1">
    <citation type="submission" date="2018-04" db="EMBL/GenBank/DDBJ databases">
        <title>Genome sequencing reveals highly heavy metal resistance and biotechnology application of the novel Enterobacter cloacae amazonensis isolated from wastewater river in Manaus - Amazonas.</title>
        <authorList>
            <person name="Astolfi M.C.T."/>
            <person name="Carvalho E.B.D.S."/>
            <person name="Lacerda L.B."/>
            <person name="Pinto M.V."/>
            <person name="Nogueira V.B."/>
            <person name="Barros A.M."/>
            <person name="Astolfi-Filho S."/>
        </authorList>
    </citation>
    <scope>NUCLEOTIDE SEQUENCE [LARGE SCALE GENOMIC DNA]</scope>
    <source>
        <strain evidence="9">amazonensis</strain>
    </source>
</reference>
<evidence type="ECO:0000256" key="5">
    <source>
        <dbReference type="ARBA" id="ARBA00022989"/>
    </source>
</evidence>
<comment type="caution">
    <text evidence="8">The sequence shown here is derived from an EMBL/GenBank/DDBJ whole genome shotgun (WGS) entry which is preliminary data.</text>
</comment>
<evidence type="ECO:0000256" key="1">
    <source>
        <dbReference type="ARBA" id="ARBA00004651"/>
    </source>
</evidence>
<evidence type="ECO:0000313" key="9">
    <source>
        <dbReference type="Proteomes" id="UP000241614"/>
    </source>
</evidence>
<dbReference type="GO" id="GO:0005886">
    <property type="term" value="C:plasma membrane"/>
    <property type="evidence" value="ECO:0007669"/>
    <property type="project" value="UniProtKB-SubCell"/>
</dbReference>
<dbReference type="AlphaFoldDB" id="A0A2T4Y2E1"/>
<dbReference type="InterPro" id="IPR001123">
    <property type="entry name" value="LeuE-type"/>
</dbReference>